<dbReference type="KEGG" id="syc:syc0255_c"/>
<dbReference type="Proteomes" id="UP000001175">
    <property type="component" value="Chromosome"/>
</dbReference>
<dbReference type="SUPFAM" id="SSF55073">
    <property type="entry name" value="Nucleotide cyclase"/>
    <property type="match status" value="1"/>
</dbReference>
<dbReference type="PANTHER" id="PTHR45138:SF9">
    <property type="entry name" value="DIGUANYLATE CYCLASE DGCM-RELATED"/>
    <property type="match status" value="1"/>
</dbReference>
<dbReference type="PANTHER" id="PTHR45138">
    <property type="entry name" value="REGULATORY COMPONENTS OF SENSORY TRANSDUCTION SYSTEM"/>
    <property type="match status" value="1"/>
</dbReference>
<name>A0A0H3JZF6_SYNP6</name>
<dbReference type="InterPro" id="IPR043128">
    <property type="entry name" value="Rev_trsase/Diguanyl_cyclase"/>
</dbReference>
<dbReference type="InterPro" id="IPR050469">
    <property type="entry name" value="Diguanylate_Cyclase"/>
</dbReference>
<dbReference type="InterPro" id="IPR000160">
    <property type="entry name" value="GGDEF_dom"/>
</dbReference>
<evidence type="ECO:0000259" key="2">
    <source>
        <dbReference type="PROSITE" id="PS50887"/>
    </source>
</evidence>
<dbReference type="SUPFAM" id="SSF55781">
    <property type="entry name" value="GAF domain-like"/>
    <property type="match status" value="1"/>
</dbReference>
<dbReference type="SMR" id="A0A0H3JZF6"/>
<keyword evidence="1" id="KW-0812">Transmembrane</keyword>
<evidence type="ECO:0000313" key="3">
    <source>
        <dbReference type="EMBL" id="BAD78445.1"/>
    </source>
</evidence>
<dbReference type="CDD" id="cd01949">
    <property type="entry name" value="GGDEF"/>
    <property type="match status" value="1"/>
</dbReference>
<protein>
    <recommendedName>
        <fullName evidence="2">GGDEF domain-containing protein</fullName>
    </recommendedName>
</protein>
<dbReference type="SMART" id="SM00267">
    <property type="entry name" value="GGDEF"/>
    <property type="match status" value="1"/>
</dbReference>
<accession>A0A0H3JZF6</accession>
<dbReference type="GO" id="GO:1902201">
    <property type="term" value="P:negative regulation of bacterial-type flagellum-dependent cell motility"/>
    <property type="evidence" value="ECO:0007669"/>
    <property type="project" value="TreeGrafter"/>
</dbReference>
<dbReference type="GO" id="GO:0005886">
    <property type="term" value="C:plasma membrane"/>
    <property type="evidence" value="ECO:0007669"/>
    <property type="project" value="TreeGrafter"/>
</dbReference>
<dbReference type="NCBIfam" id="TIGR00254">
    <property type="entry name" value="GGDEF"/>
    <property type="match status" value="1"/>
</dbReference>
<evidence type="ECO:0000313" key="4">
    <source>
        <dbReference type="Proteomes" id="UP000001175"/>
    </source>
</evidence>
<organism evidence="3 4">
    <name type="scientific">Synechococcus sp. (strain ATCC 27144 / PCC 6301 / SAUG 1402/1)</name>
    <name type="common">Anacystis nidulans</name>
    <dbReference type="NCBI Taxonomy" id="269084"/>
    <lineage>
        <taxon>Bacteria</taxon>
        <taxon>Bacillati</taxon>
        <taxon>Cyanobacteriota</taxon>
        <taxon>Cyanophyceae</taxon>
        <taxon>Synechococcales</taxon>
        <taxon>Synechococcaceae</taxon>
        <taxon>Synechococcus</taxon>
    </lineage>
</organism>
<dbReference type="GO" id="GO:0043709">
    <property type="term" value="P:cell adhesion involved in single-species biofilm formation"/>
    <property type="evidence" value="ECO:0007669"/>
    <property type="project" value="TreeGrafter"/>
</dbReference>
<dbReference type="eggNOG" id="COG3706">
    <property type="taxonomic scope" value="Bacteria"/>
</dbReference>
<dbReference type="Pfam" id="PF00990">
    <property type="entry name" value="GGDEF"/>
    <property type="match status" value="1"/>
</dbReference>
<keyword evidence="1" id="KW-1133">Transmembrane helix</keyword>
<evidence type="ECO:0000256" key="1">
    <source>
        <dbReference type="SAM" id="Phobius"/>
    </source>
</evidence>
<gene>
    <name evidence="3" type="ordered locus">syc0255_c</name>
</gene>
<dbReference type="RefSeq" id="WP_011242569.1">
    <property type="nucleotide sequence ID" value="NC_006576.1"/>
</dbReference>
<dbReference type="PROSITE" id="PS50887">
    <property type="entry name" value="GGDEF"/>
    <property type="match status" value="1"/>
</dbReference>
<sequence>MQNAFSTADSSDQSLLDEIEVGLPNPKPRLKVKGWRSWVYGGAGLLLGVFGIAGSLGLFAIQEARRQVDRSLEAIEVAQIIDYYQIRLLFRFNSYLESRQETDNKLYQLGQEQLLDSIDKLKSFYVQPPNPEQLKEIAALSALIQSKLEEQQNLMNAKQEATPSLDASYYNVHSQINQIVQNERRILDRRVINVDSYRLLTNVLLILGSLLGLTLAIALYQEQRREQREMSVIDHDYQEKEDTLNHKLKVLQLEQKLSSLLLTCRSTEEIKKILEDFFQRWFPQAQGAVLEISASRDTLVEIARFGELELPSLAMPSDCWAMRRGECYHSSQAEFTYPCGLCHHLHGEIIPDNIICIPLQAHEQLIGILHLTNVDPKSQKIVESFGQQLALPLAVMHLQEQLKQLSYRDSNTALYNRRFLDEILERTLLTAIRRNESRSLGDAPYSVGLIFLDVDKFKDFNTRFGHAVGDQVLQTLGQTMLESCRRGEDLACRYGGEEFVLILPGMDEDMTYQRAEQIRLAVSQKAVSNCRITISLGVAAFPSAGQTPSELLKAANMAMLKAKLNGRNQTVRISQL</sequence>
<dbReference type="FunFam" id="3.30.70.270:FF:000001">
    <property type="entry name" value="Diguanylate cyclase domain protein"/>
    <property type="match status" value="1"/>
</dbReference>
<dbReference type="InterPro" id="IPR029787">
    <property type="entry name" value="Nucleotide_cyclase"/>
</dbReference>
<feature type="transmembrane region" description="Helical" evidence="1">
    <location>
        <begin position="199"/>
        <end position="220"/>
    </location>
</feature>
<dbReference type="AlphaFoldDB" id="A0A0H3JZF6"/>
<proteinExistence type="predicted"/>
<feature type="transmembrane region" description="Helical" evidence="1">
    <location>
        <begin position="38"/>
        <end position="61"/>
    </location>
</feature>
<keyword evidence="1" id="KW-0472">Membrane</keyword>
<dbReference type="EMBL" id="AP008231">
    <property type="protein sequence ID" value="BAD78445.1"/>
    <property type="molecule type" value="Genomic_DNA"/>
</dbReference>
<dbReference type="GO" id="GO:0052621">
    <property type="term" value="F:diguanylate cyclase activity"/>
    <property type="evidence" value="ECO:0007669"/>
    <property type="project" value="TreeGrafter"/>
</dbReference>
<reference evidence="3 4" key="1">
    <citation type="journal article" date="2007" name="Photosyn. Res.">
        <title>Complete nucleotide sequence of the freshwater unicellular cyanobacterium Synechococcus elongatus PCC 6301 chromosome: gene content and organization.</title>
        <authorList>
            <person name="Sugita C."/>
            <person name="Ogata K."/>
            <person name="Shikata M."/>
            <person name="Jikuya H."/>
            <person name="Takano J."/>
            <person name="Furumichi M."/>
            <person name="Kanehisa M."/>
            <person name="Omata T."/>
            <person name="Sugiura M."/>
            <person name="Sugita M."/>
        </authorList>
    </citation>
    <scope>NUCLEOTIDE SEQUENCE [LARGE SCALE GENOMIC DNA]</scope>
    <source>
        <strain evidence="4">ATCC 27144 / PCC 6301 / SAUG 1402/1</strain>
    </source>
</reference>
<dbReference type="Gene3D" id="3.30.70.270">
    <property type="match status" value="1"/>
</dbReference>
<feature type="domain" description="GGDEF" evidence="2">
    <location>
        <begin position="445"/>
        <end position="575"/>
    </location>
</feature>